<dbReference type="InterPro" id="IPR036390">
    <property type="entry name" value="WH_DNA-bd_sf"/>
</dbReference>
<dbReference type="EMBL" id="BOPC01000024">
    <property type="protein sequence ID" value="GIJ26767.1"/>
    <property type="molecule type" value="Genomic_DNA"/>
</dbReference>
<dbReference type="InterPro" id="IPR036388">
    <property type="entry name" value="WH-like_DNA-bd_sf"/>
</dbReference>
<evidence type="ECO:0000313" key="2">
    <source>
        <dbReference type="EMBL" id="GIJ26767.1"/>
    </source>
</evidence>
<dbReference type="InterPro" id="IPR039422">
    <property type="entry name" value="MarR/SlyA-like"/>
</dbReference>
<dbReference type="InterPro" id="IPR000835">
    <property type="entry name" value="HTH_MarR-typ"/>
</dbReference>
<sequence>MSFNLEPNATCLTSLLKSARTLNGVPEEPQWLNDREREAWLALASLMFKLPGALDAQLLRDSDLTLFEYFVLSGLSMAPGRALRLSDLAGQVSSSLSRLSNVVKRLERRGLLCREPDPESPRYTRALLTDAGWNLVVAAAPGHVAAVRRYVVDGLTGEQITVLREVACHVTERVKEAAAEESRRH</sequence>
<dbReference type="Pfam" id="PF01047">
    <property type="entry name" value="MarR"/>
    <property type="match status" value="1"/>
</dbReference>
<keyword evidence="3" id="KW-1185">Reference proteome</keyword>
<proteinExistence type="predicted"/>
<accession>A0ABQ4J9B1</accession>
<dbReference type="PANTHER" id="PTHR33164">
    <property type="entry name" value="TRANSCRIPTIONAL REGULATOR, MARR FAMILY"/>
    <property type="match status" value="1"/>
</dbReference>
<dbReference type="SMART" id="SM00347">
    <property type="entry name" value="HTH_MARR"/>
    <property type="match status" value="1"/>
</dbReference>
<comment type="caution">
    <text evidence="2">The sequence shown here is derived from an EMBL/GenBank/DDBJ whole genome shotgun (WGS) entry which is preliminary data.</text>
</comment>
<feature type="domain" description="HTH marR-type" evidence="1">
    <location>
        <begin position="36"/>
        <end position="172"/>
    </location>
</feature>
<name>A0ABQ4J9B1_9ACTN</name>
<reference evidence="2 3" key="1">
    <citation type="submission" date="2021-01" db="EMBL/GenBank/DDBJ databases">
        <title>Whole genome shotgun sequence of Verrucosispora qiuiae NBRC 106684.</title>
        <authorList>
            <person name="Komaki H."/>
            <person name="Tamura T."/>
        </authorList>
    </citation>
    <scope>NUCLEOTIDE SEQUENCE [LARGE SCALE GENOMIC DNA]</scope>
    <source>
        <strain evidence="2 3">NBRC 106684</strain>
    </source>
</reference>
<protein>
    <submittedName>
        <fullName evidence="2">MarR family transcriptional regulator</fullName>
    </submittedName>
</protein>
<evidence type="ECO:0000259" key="1">
    <source>
        <dbReference type="PROSITE" id="PS50995"/>
    </source>
</evidence>
<organism evidence="2 3">
    <name type="scientific">Micromonospora qiuiae</name>
    <dbReference type="NCBI Taxonomy" id="502268"/>
    <lineage>
        <taxon>Bacteria</taxon>
        <taxon>Bacillati</taxon>
        <taxon>Actinomycetota</taxon>
        <taxon>Actinomycetes</taxon>
        <taxon>Micromonosporales</taxon>
        <taxon>Micromonosporaceae</taxon>
        <taxon>Micromonospora</taxon>
    </lineage>
</organism>
<dbReference type="Proteomes" id="UP000653076">
    <property type="component" value="Unassembled WGS sequence"/>
</dbReference>
<dbReference type="PROSITE" id="PS50995">
    <property type="entry name" value="HTH_MARR_2"/>
    <property type="match status" value="1"/>
</dbReference>
<dbReference type="SUPFAM" id="SSF46785">
    <property type="entry name" value="Winged helix' DNA-binding domain"/>
    <property type="match status" value="1"/>
</dbReference>
<evidence type="ECO:0000313" key="3">
    <source>
        <dbReference type="Proteomes" id="UP000653076"/>
    </source>
</evidence>
<dbReference type="Gene3D" id="1.10.10.10">
    <property type="entry name" value="Winged helix-like DNA-binding domain superfamily/Winged helix DNA-binding domain"/>
    <property type="match status" value="1"/>
</dbReference>
<gene>
    <name evidence="2" type="ORF">Vqi01_19290</name>
</gene>
<dbReference type="PANTHER" id="PTHR33164:SF99">
    <property type="entry name" value="MARR FAMILY REGULATORY PROTEIN"/>
    <property type="match status" value="1"/>
</dbReference>